<evidence type="ECO:0000313" key="4">
    <source>
        <dbReference type="Proteomes" id="UP000619838"/>
    </source>
</evidence>
<reference evidence="3 4" key="1">
    <citation type="journal article" date="2020" name="Microorganisms">
        <title>Simultaneous Genome Sequencing of Prosthecochloris ethylica and Desulfuromonas acetoxidans within a Syntrophic Mixture Reveals Unique Pili and Protein Interactions.</title>
        <authorList>
            <person name="Kyndt J.A."/>
            <person name="Van Beeumen J.J."/>
            <person name="Meyer T.E."/>
        </authorList>
    </citation>
    <scope>NUCLEOTIDE SEQUENCE [LARGE SCALE GENOMIC DNA]</scope>
    <source>
        <strain evidence="3 4">N3</strain>
    </source>
</reference>
<accession>A0ABR9XNY7</accession>
<dbReference type="Gene3D" id="3.40.50.720">
    <property type="entry name" value="NAD(P)-binding Rossmann-like Domain"/>
    <property type="match status" value="1"/>
</dbReference>
<keyword evidence="4" id="KW-1185">Reference proteome</keyword>
<dbReference type="Proteomes" id="UP000619838">
    <property type="component" value="Unassembled WGS sequence"/>
</dbReference>
<dbReference type="InterPro" id="IPR000594">
    <property type="entry name" value="ThiF_NAD_FAD-bd"/>
</dbReference>
<sequence>MTDRYYRHYLIPEIGREGQHRLRASAVLLIGLGGLGSPAALYLAAAGVGTLGLVDGDCVEISNLQRQVIHRTGDIGRSKVDSAAETIRELNPDVALRYYREYATHDLLAGMVQDYDIVISAPDTFDARLMINDCCVAAGVPCVHAGVSGIEGQVMTTLPGTACYRCAFVPSGDAGLPEAVSPIGTLGVAAALGGTLQAAEVLKYLCGYGELMTDRILLFDLAGTSLYSVPVRKRQECRTCGVTGHPVSGSK</sequence>
<protein>
    <submittedName>
        <fullName evidence="3">HesA/MoeB/ThiF family protein</fullName>
    </submittedName>
</protein>
<dbReference type="PANTHER" id="PTHR10953">
    <property type="entry name" value="UBIQUITIN-ACTIVATING ENZYME E1"/>
    <property type="match status" value="1"/>
</dbReference>
<feature type="transmembrane region" description="Helical" evidence="1">
    <location>
        <begin position="26"/>
        <end position="54"/>
    </location>
</feature>
<dbReference type="EMBL" id="JADGII010000001">
    <property type="protein sequence ID" value="MBF0635582.1"/>
    <property type="molecule type" value="Genomic_DNA"/>
</dbReference>
<dbReference type="CDD" id="cd00757">
    <property type="entry name" value="ThiF_MoeB_HesA_family"/>
    <property type="match status" value="1"/>
</dbReference>
<gene>
    <name evidence="3" type="ORF">INT08_00105</name>
</gene>
<keyword evidence="1" id="KW-0472">Membrane</keyword>
<feature type="domain" description="THIF-type NAD/FAD binding fold" evidence="2">
    <location>
        <begin position="5"/>
        <end position="238"/>
    </location>
</feature>
<evidence type="ECO:0000256" key="1">
    <source>
        <dbReference type="SAM" id="Phobius"/>
    </source>
</evidence>
<dbReference type="InterPro" id="IPR035985">
    <property type="entry name" value="Ubiquitin-activating_enz"/>
</dbReference>
<dbReference type="SUPFAM" id="SSF69572">
    <property type="entry name" value="Activating enzymes of the ubiquitin-like proteins"/>
    <property type="match status" value="1"/>
</dbReference>
<dbReference type="PANTHER" id="PTHR10953:SF102">
    <property type="entry name" value="ADENYLYLTRANSFERASE AND SULFURTRANSFERASE MOCS3"/>
    <property type="match status" value="1"/>
</dbReference>
<proteinExistence type="predicted"/>
<dbReference type="RefSeq" id="WP_114607692.1">
    <property type="nucleotide sequence ID" value="NZ_JABVZQ010000002.1"/>
</dbReference>
<evidence type="ECO:0000259" key="2">
    <source>
        <dbReference type="Pfam" id="PF00899"/>
    </source>
</evidence>
<organism evidence="3 4">
    <name type="scientific">Prosthecochloris ethylica</name>
    <dbReference type="NCBI Taxonomy" id="2743976"/>
    <lineage>
        <taxon>Bacteria</taxon>
        <taxon>Pseudomonadati</taxon>
        <taxon>Chlorobiota</taxon>
        <taxon>Chlorobiia</taxon>
        <taxon>Chlorobiales</taxon>
        <taxon>Chlorobiaceae</taxon>
        <taxon>Prosthecochloris</taxon>
    </lineage>
</organism>
<name>A0ABR9XNY7_9CHLB</name>
<dbReference type="Pfam" id="PF00899">
    <property type="entry name" value="ThiF"/>
    <property type="match status" value="1"/>
</dbReference>
<keyword evidence="1" id="KW-0812">Transmembrane</keyword>
<evidence type="ECO:0000313" key="3">
    <source>
        <dbReference type="EMBL" id="MBF0635582.1"/>
    </source>
</evidence>
<dbReference type="InterPro" id="IPR045886">
    <property type="entry name" value="ThiF/MoeB/HesA"/>
</dbReference>
<keyword evidence="1" id="KW-1133">Transmembrane helix</keyword>
<comment type="caution">
    <text evidence="3">The sequence shown here is derived from an EMBL/GenBank/DDBJ whole genome shotgun (WGS) entry which is preliminary data.</text>
</comment>